<organism evidence="1">
    <name type="scientific">bioreactor metagenome</name>
    <dbReference type="NCBI Taxonomy" id="1076179"/>
    <lineage>
        <taxon>unclassified sequences</taxon>
        <taxon>metagenomes</taxon>
        <taxon>ecological metagenomes</taxon>
    </lineage>
</organism>
<name>A0A644ZFU6_9ZZZZ</name>
<protein>
    <submittedName>
        <fullName evidence="1">Uncharacterized protein</fullName>
    </submittedName>
</protein>
<proteinExistence type="predicted"/>
<comment type="caution">
    <text evidence="1">The sequence shown here is derived from an EMBL/GenBank/DDBJ whole genome shotgun (WGS) entry which is preliminary data.</text>
</comment>
<accession>A0A644ZFU6</accession>
<sequence>MDWMLKVMVEGGMSIDVHQTVSLQRKFQKDLFFRNLHFCFKPSVFLFLTKEVGISLDGHRGRQLFFFVLYMLGNLEVERDSGFPEAIFSQKLHIGANPLFSLVINHASLRETLNLCKRGGIPSLCLSIVDYALSEKIL</sequence>
<evidence type="ECO:0000313" key="1">
    <source>
        <dbReference type="EMBL" id="MPM39587.1"/>
    </source>
</evidence>
<dbReference type="AlphaFoldDB" id="A0A644ZFU6"/>
<dbReference type="EMBL" id="VSSQ01008697">
    <property type="protein sequence ID" value="MPM39587.1"/>
    <property type="molecule type" value="Genomic_DNA"/>
</dbReference>
<reference evidence="1" key="1">
    <citation type="submission" date="2019-08" db="EMBL/GenBank/DDBJ databases">
        <authorList>
            <person name="Kucharzyk K."/>
            <person name="Murdoch R.W."/>
            <person name="Higgins S."/>
            <person name="Loffler F."/>
        </authorList>
    </citation>
    <scope>NUCLEOTIDE SEQUENCE</scope>
</reference>
<gene>
    <name evidence="1" type="ORF">SDC9_86221</name>
</gene>